<protein>
    <submittedName>
        <fullName evidence="2">SnoaL-like domain protein</fullName>
    </submittedName>
</protein>
<sequence>MDPQPHNHVRACLALMSRDIVRPYRKDNPMAQNDSAARAAIDATNRRFEAAFNTGDPGRAAREVYTESASILPPDLPMVQGRENIAEFWVGAAAQLAVTDVRLSTVALEIHGDVAHEIGKAALTLAGGQQVAMKYCVFWLRVGDEWRWHADIWNAGV</sequence>
<reference evidence="3" key="2">
    <citation type="submission" date="2016-04" db="EMBL/GenBank/DDBJ databases">
        <title>First Complete Genome Sequence of a Subdivision 6 Acidobacterium.</title>
        <authorList>
            <person name="Huang S."/>
            <person name="Vieira S."/>
            <person name="Bunk B."/>
            <person name="Riedel T."/>
            <person name="Sproeer C."/>
            <person name="Overmann J."/>
        </authorList>
    </citation>
    <scope>NUCLEOTIDE SEQUENCE [LARGE SCALE GENOMIC DNA]</scope>
    <source>
        <strain evidence="3">DSM 100886 HEG_-6_39</strain>
    </source>
</reference>
<name>A0A143PG02_LUTPR</name>
<dbReference type="AlphaFoldDB" id="A0A143PG02"/>
<accession>A0A143PG02</accession>
<dbReference type="KEGG" id="abac:LuPra_00628"/>
<keyword evidence="3" id="KW-1185">Reference proteome</keyword>
<feature type="domain" description="DUF4440" evidence="1">
    <location>
        <begin position="41"/>
        <end position="147"/>
    </location>
</feature>
<dbReference type="InterPro" id="IPR027843">
    <property type="entry name" value="DUF4440"/>
</dbReference>
<evidence type="ECO:0000259" key="1">
    <source>
        <dbReference type="Pfam" id="PF14534"/>
    </source>
</evidence>
<organism evidence="2 3">
    <name type="scientific">Luteitalea pratensis</name>
    <dbReference type="NCBI Taxonomy" id="1855912"/>
    <lineage>
        <taxon>Bacteria</taxon>
        <taxon>Pseudomonadati</taxon>
        <taxon>Acidobacteriota</taxon>
        <taxon>Vicinamibacteria</taxon>
        <taxon>Vicinamibacterales</taxon>
        <taxon>Vicinamibacteraceae</taxon>
        <taxon>Luteitalea</taxon>
    </lineage>
</organism>
<evidence type="ECO:0000313" key="2">
    <source>
        <dbReference type="EMBL" id="AMY07455.1"/>
    </source>
</evidence>
<dbReference type="InterPro" id="IPR032710">
    <property type="entry name" value="NTF2-like_dom_sf"/>
</dbReference>
<dbReference type="SUPFAM" id="SSF54427">
    <property type="entry name" value="NTF2-like"/>
    <property type="match status" value="1"/>
</dbReference>
<dbReference type="Gene3D" id="3.10.450.50">
    <property type="match status" value="1"/>
</dbReference>
<dbReference type="STRING" id="1855912.LuPra_00628"/>
<dbReference type="Pfam" id="PF14534">
    <property type="entry name" value="DUF4440"/>
    <property type="match status" value="1"/>
</dbReference>
<dbReference type="EMBL" id="CP015136">
    <property type="protein sequence ID" value="AMY07455.1"/>
    <property type="molecule type" value="Genomic_DNA"/>
</dbReference>
<reference evidence="2 3" key="1">
    <citation type="journal article" date="2016" name="Genome Announc.">
        <title>First Complete Genome Sequence of a Subdivision 6 Acidobacterium Strain.</title>
        <authorList>
            <person name="Huang S."/>
            <person name="Vieira S."/>
            <person name="Bunk B."/>
            <person name="Riedel T."/>
            <person name="Sproer C."/>
            <person name="Overmann J."/>
        </authorList>
    </citation>
    <scope>NUCLEOTIDE SEQUENCE [LARGE SCALE GENOMIC DNA]</scope>
    <source>
        <strain evidence="3">DSM 100886 HEG_-6_39</strain>
    </source>
</reference>
<dbReference type="Proteomes" id="UP000076079">
    <property type="component" value="Chromosome"/>
</dbReference>
<proteinExistence type="predicted"/>
<evidence type="ECO:0000313" key="3">
    <source>
        <dbReference type="Proteomes" id="UP000076079"/>
    </source>
</evidence>
<gene>
    <name evidence="2" type="ORF">LuPra_00628</name>
</gene>